<keyword evidence="3" id="KW-1185">Reference proteome</keyword>
<dbReference type="Proteomes" id="UP001229421">
    <property type="component" value="Unassembled WGS sequence"/>
</dbReference>
<feature type="compositionally biased region" description="Low complexity" evidence="1">
    <location>
        <begin position="75"/>
        <end position="100"/>
    </location>
</feature>
<feature type="region of interest" description="Disordered" evidence="1">
    <location>
        <begin position="1"/>
        <end position="28"/>
    </location>
</feature>
<proteinExistence type="predicted"/>
<evidence type="ECO:0000256" key="1">
    <source>
        <dbReference type="SAM" id="MobiDB-lite"/>
    </source>
</evidence>
<reference evidence="2" key="1">
    <citation type="journal article" date="2023" name="bioRxiv">
        <title>Improved chromosome-level genome assembly for marigold (Tagetes erecta).</title>
        <authorList>
            <person name="Jiang F."/>
            <person name="Yuan L."/>
            <person name="Wang S."/>
            <person name="Wang H."/>
            <person name="Xu D."/>
            <person name="Wang A."/>
            <person name="Fan W."/>
        </authorList>
    </citation>
    <scope>NUCLEOTIDE SEQUENCE</scope>
    <source>
        <strain evidence="2">WSJ</strain>
        <tissue evidence="2">Leaf</tissue>
    </source>
</reference>
<protein>
    <submittedName>
        <fullName evidence="2">Uncharacterized protein</fullName>
    </submittedName>
</protein>
<evidence type="ECO:0000313" key="2">
    <source>
        <dbReference type="EMBL" id="KAK1429671.1"/>
    </source>
</evidence>
<comment type="caution">
    <text evidence="2">The sequence shown here is derived from an EMBL/GenBank/DDBJ whole genome shotgun (WGS) entry which is preliminary data.</text>
</comment>
<feature type="region of interest" description="Disordered" evidence="1">
    <location>
        <begin position="43"/>
        <end position="165"/>
    </location>
</feature>
<organism evidence="2 3">
    <name type="scientific">Tagetes erecta</name>
    <name type="common">African marigold</name>
    <dbReference type="NCBI Taxonomy" id="13708"/>
    <lineage>
        <taxon>Eukaryota</taxon>
        <taxon>Viridiplantae</taxon>
        <taxon>Streptophyta</taxon>
        <taxon>Embryophyta</taxon>
        <taxon>Tracheophyta</taxon>
        <taxon>Spermatophyta</taxon>
        <taxon>Magnoliopsida</taxon>
        <taxon>eudicotyledons</taxon>
        <taxon>Gunneridae</taxon>
        <taxon>Pentapetalae</taxon>
        <taxon>asterids</taxon>
        <taxon>campanulids</taxon>
        <taxon>Asterales</taxon>
        <taxon>Asteraceae</taxon>
        <taxon>Asteroideae</taxon>
        <taxon>Heliantheae alliance</taxon>
        <taxon>Tageteae</taxon>
        <taxon>Tagetes</taxon>
    </lineage>
</organism>
<dbReference type="EMBL" id="JAUHHV010000003">
    <property type="protein sequence ID" value="KAK1429671.1"/>
    <property type="molecule type" value="Genomic_DNA"/>
</dbReference>
<accession>A0AAD8KYU7</accession>
<gene>
    <name evidence="2" type="ORF">QVD17_11885</name>
</gene>
<evidence type="ECO:0000313" key="3">
    <source>
        <dbReference type="Proteomes" id="UP001229421"/>
    </source>
</evidence>
<sequence>MQLENDSDVEVVSRPVKPGEETAQSLHARTVYAGGEYHSVLRAVGDTGAVPEPRPPAAQGSRSQAAPNSPAVPLPEAAKPSPPAASSNQTLGSFLSSSGGDSKKASPSGNVDVAGPAEKGVDQEGGEVNQTDDVLASNLAQGGEAKEPGDAEEAAAEAPVVGGEV</sequence>
<feature type="compositionally biased region" description="Low complexity" evidence="1">
    <location>
        <begin position="156"/>
        <end position="165"/>
    </location>
</feature>
<name>A0AAD8KYU7_TARER</name>
<dbReference type="AlphaFoldDB" id="A0AAD8KYU7"/>